<evidence type="ECO:0000256" key="5">
    <source>
        <dbReference type="ARBA" id="ARBA00023136"/>
    </source>
</evidence>
<feature type="transmembrane region" description="Helical" evidence="6">
    <location>
        <begin position="53"/>
        <end position="70"/>
    </location>
</feature>
<feature type="transmembrane region" description="Helical" evidence="6">
    <location>
        <begin position="112"/>
        <end position="130"/>
    </location>
</feature>
<feature type="transmembrane region" description="Helical" evidence="6">
    <location>
        <begin position="275"/>
        <end position="293"/>
    </location>
</feature>
<feature type="transmembrane region" description="Helical" evidence="6">
    <location>
        <begin position="220"/>
        <end position="238"/>
    </location>
</feature>
<dbReference type="InterPro" id="IPR000620">
    <property type="entry name" value="EamA_dom"/>
</dbReference>
<feature type="transmembrane region" description="Helical" evidence="6">
    <location>
        <begin position="137"/>
        <end position="157"/>
    </location>
</feature>
<dbReference type="Gene3D" id="1.10.3730.20">
    <property type="match status" value="1"/>
</dbReference>
<feature type="domain" description="EamA" evidence="7">
    <location>
        <begin position="163"/>
        <end position="287"/>
    </location>
</feature>
<evidence type="ECO:0000256" key="6">
    <source>
        <dbReference type="SAM" id="Phobius"/>
    </source>
</evidence>
<keyword evidence="5 6" id="KW-0472">Membrane</keyword>
<dbReference type="EMBL" id="JARGYC010000042">
    <property type="protein sequence ID" value="MDF0602109.1"/>
    <property type="molecule type" value="Genomic_DNA"/>
</dbReference>
<dbReference type="InterPro" id="IPR037185">
    <property type="entry name" value="EmrE-like"/>
</dbReference>
<feature type="domain" description="EamA" evidence="7">
    <location>
        <begin position="22"/>
        <end position="153"/>
    </location>
</feature>
<feature type="transmembrane region" description="Helical" evidence="6">
    <location>
        <begin position="163"/>
        <end position="181"/>
    </location>
</feature>
<dbReference type="SUPFAM" id="SSF103481">
    <property type="entry name" value="Multidrug resistance efflux transporter EmrE"/>
    <property type="match status" value="2"/>
</dbReference>
<gene>
    <name evidence="8" type="ORF">P1J78_15315</name>
</gene>
<organism evidence="8 9">
    <name type="scientific">Psychromarinibacter sediminicola</name>
    <dbReference type="NCBI Taxonomy" id="3033385"/>
    <lineage>
        <taxon>Bacteria</taxon>
        <taxon>Pseudomonadati</taxon>
        <taxon>Pseudomonadota</taxon>
        <taxon>Alphaproteobacteria</taxon>
        <taxon>Rhodobacterales</taxon>
        <taxon>Paracoccaceae</taxon>
        <taxon>Psychromarinibacter</taxon>
    </lineage>
</organism>
<comment type="subcellular location">
    <subcellularLocation>
        <location evidence="1">Membrane</location>
        <topology evidence="1">Multi-pass membrane protein</topology>
    </subcellularLocation>
</comment>
<keyword evidence="4 6" id="KW-1133">Transmembrane helix</keyword>
<keyword evidence="3 6" id="KW-0812">Transmembrane</keyword>
<evidence type="ECO:0000259" key="7">
    <source>
        <dbReference type="Pfam" id="PF00892"/>
    </source>
</evidence>
<proteinExistence type="inferred from homology"/>
<dbReference type="Pfam" id="PF00892">
    <property type="entry name" value="EamA"/>
    <property type="match status" value="2"/>
</dbReference>
<feature type="transmembrane region" description="Helical" evidence="6">
    <location>
        <begin position="21"/>
        <end position="41"/>
    </location>
</feature>
<evidence type="ECO:0000256" key="1">
    <source>
        <dbReference type="ARBA" id="ARBA00004141"/>
    </source>
</evidence>
<evidence type="ECO:0000256" key="2">
    <source>
        <dbReference type="ARBA" id="ARBA00009853"/>
    </source>
</evidence>
<evidence type="ECO:0000256" key="4">
    <source>
        <dbReference type="ARBA" id="ARBA00022989"/>
    </source>
</evidence>
<protein>
    <submittedName>
        <fullName evidence="8">DMT family transporter</fullName>
    </submittedName>
</protein>
<dbReference type="Proteomes" id="UP001220964">
    <property type="component" value="Unassembled WGS sequence"/>
</dbReference>
<name>A0AAE3TAL5_9RHOB</name>
<evidence type="ECO:0000313" key="8">
    <source>
        <dbReference type="EMBL" id="MDF0602109.1"/>
    </source>
</evidence>
<feature type="transmembrane region" description="Helical" evidence="6">
    <location>
        <begin position="82"/>
        <end position="106"/>
    </location>
</feature>
<feature type="transmembrane region" description="Helical" evidence="6">
    <location>
        <begin position="250"/>
        <end position="269"/>
    </location>
</feature>
<evidence type="ECO:0000256" key="3">
    <source>
        <dbReference type="ARBA" id="ARBA00022692"/>
    </source>
</evidence>
<dbReference type="PANTHER" id="PTHR22911">
    <property type="entry name" value="ACYL-MALONYL CONDENSING ENZYME-RELATED"/>
    <property type="match status" value="1"/>
</dbReference>
<keyword evidence="9" id="KW-1185">Reference proteome</keyword>
<comment type="similarity">
    <text evidence="2">Belongs to the drug/metabolite transporter (DMT) superfamily. 10 TMS drug/metabolite exporter (DME) (TC 2.A.7.3) family.</text>
</comment>
<dbReference type="GO" id="GO:0016020">
    <property type="term" value="C:membrane"/>
    <property type="evidence" value="ECO:0007669"/>
    <property type="project" value="UniProtKB-SubCell"/>
</dbReference>
<evidence type="ECO:0000313" key="9">
    <source>
        <dbReference type="Proteomes" id="UP001220964"/>
    </source>
</evidence>
<dbReference type="PANTHER" id="PTHR22911:SF6">
    <property type="entry name" value="SOLUTE CARRIER FAMILY 35 MEMBER G1"/>
    <property type="match status" value="1"/>
</dbReference>
<comment type="caution">
    <text evidence="8">The sequence shown here is derived from an EMBL/GenBank/DDBJ whole genome shotgun (WGS) entry which is preliminary data.</text>
</comment>
<sequence length="308" mass="34256">MERSPVWHAPQVLWARQSASVRGIVFMCLSTLFATMMHGLVRVVGQDLPAFEVAFFRNLFGLLILSPLLWQSRFRVLRTERVGLHALRGLANVLAMFLFFSSLTMIPLARVSALNFTAPIFMALMSIVFLGERFRFYRWAAIFAGFAGVLIILRPGFDVIDAGSLLVVASAAFWAVAMVFIKMLSRTESSLTIVAWMGITMCLFSFGPALWVWQTPTLEQLLLLMLVGFCGTVAQMAISQSLKVADPTAVLPFDFLKLIWATLIGVLFFAEVPDAFTWIGAAVIFSSGLAIAFREKRLSKPSMPPPRF</sequence>
<accession>A0AAE3TAL5</accession>
<dbReference type="AlphaFoldDB" id="A0AAE3TAL5"/>
<feature type="transmembrane region" description="Helical" evidence="6">
    <location>
        <begin position="193"/>
        <end position="214"/>
    </location>
</feature>
<reference evidence="8" key="1">
    <citation type="submission" date="2023-03" db="EMBL/GenBank/DDBJ databases">
        <title>Multiphase analysis and comparison of six strains from genera Psychromarinibacter, Lutimaribacter, and Maritimibacter, including a novel species: Psychromarinibacter sediminicola sp. nov.</title>
        <authorList>
            <person name="Wang Y.-H."/>
            <person name="Ye M.-Q."/>
            <person name="Du Z.-J."/>
        </authorList>
    </citation>
    <scope>NUCLEOTIDE SEQUENCE</scope>
    <source>
        <strain evidence="8">C21-152</strain>
    </source>
</reference>